<name>A0ABS4JL18_9BACL</name>
<reference evidence="2 3" key="1">
    <citation type="submission" date="2021-03" db="EMBL/GenBank/DDBJ databases">
        <title>Genomic Encyclopedia of Type Strains, Phase IV (KMG-IV): sequencing the most valuable type-strain genomes for metagenomic binning, comparative biology and taxonomic classification.</title>
        <authorList>
            <person name="Goeker M."/>
        </authorList>
    </citation>
    <scope>NUCLEOTIDE SEQUENCE [LARGE SCALE GENOMIC DNA]</scope>
    <source>
        <strain evidence="2 3">DSM 26806</strain>
    </source>
</reference>
<evidence type="ECO:0000313" key="3">
    <source>
        <dbReference type="Proteomes" id="UP001519288"/>
    </source>
</evidence>
<protein>
    <recommendedName>
        <fullName evidence="1">Transposon Tn7 transposition protein TnsD C-terminal domain-containing protein</fullName>
    </recommendedName>
</protein>
<accession>A0ABS4JL18</accession>
<proteinExistence type="predicted"/>
<dbReference type="InterPro" id="IPR032750">
    <property type="entry name" value="TnsD_C"/>
</dbReference>
<dbReference type="RefSeq" id="WP_209865321.1">
    <property type="nucleotide sequence ID" value="NZ_JAGGLD010000008.1"/>
</dbReference>
<evidence type="ECO:0000259" key="1">
    <source>
        <dbReference type="Pfam" id="PF15978"/>
    </source>
</evidence>
<dbReference type="Proteomes" id="UP001519288">
    <property type="component" value="Unassembled WGS sequence"/>
</dbReference>
<evidence type="ECO:0000313" key="2">
    <source>
        <dbReference type="EMBL" id="MBP2002383.1"/>
    </source>
</evidence>
<feature type="domain" description="Transposon Tn7 transposition protein TnsD C-terminal" evidence="1">
    <location>
        <begin position="8"/>
        <end position="209"/>
    </location>
</feature>
<dbReference type="EMBL" id="JAGGLD010000008">
    <property type="protein sequence ID" value="MBP2002383.1"/>
    <property type="molecule type" value="Genomic_DNA"/>
</dbReference>
<sequence length="366" mass="42536">MPLFKQGYLLARLAERGYVTPANRIRQAQLHEQFIAFYGEDFLELLESDISKDSSWLNFATRKERRVISPVRYLLLIRFLYGSWNDFIQNIGNKYQPFGNNPWPCLNRATDHFGKNVVKALQISRCSDTGRPIGIFACECGFIYSRRDPDQSTDDRMHIGRVREYGFIWINKARQYLNEGLSLRQIARMLGVDVGTVIKYTRSHDIETVNTEKGSKVVAFQGSSMKQVFSRKATTYRVNWLQRDQLLSSLVEAKCKEMLQITDQKPVRVRFTTVAKKIGKLSLIENRKDKLPETMAALERHIESVEQFQIRRLKWAARKQRETYPLKKWELIKAAGLCSGFSEAVDLEIEKHISRTSFSYVDDEVI</sequence>
<feature type="domain" description="Transposon Tn7 transposition protein TnsD C-terminal" evidence="1">
    <location>
        <begin position="233"/>
        <end position="298"/>
    </location>
</feature>
<keyword evidence="3" id="KW-1185">Reference proteome</keyword>
<gene>
    <name evidence="2" type="ORF">J2Z69_003456</name>
</gene>
<dbReference type="Pfam" id="PF15978">
    <property type="entry name" value="TnsD"/>
    <property type="match status" value="2"/>
</dbReference>
<comment type="caution">
    <text evidence="2">The sequence shown here is derived from an EMBL/GenBank/DDBJ whole genome shotgun (WGS) entry which is preliminary data.</text>
</comment>
<organism evidence="2 3">
    <name type="scientific">Paenibacillus shirakamiensis</name>
    <dbReference type="NCBI Taxonomy" id="1265935"/>
    <lineage>
        <taxon>Bacteria</taxon>
        <taxon>Bacillati</taxon>
        <taxon>Bacillota</taxon>
        <taxon>Bacilli</taxon>
        <taxon>Bacillales</taxon>
        <taxon>Paenibacillaceae</taxon>
        <taxon>Paenibacillus</taxon>
    </lineage>
</organism>